<dbReference type="KEGG" id="hsw:Hsw_1357"/>
<dbReference type="HOGENOM" id="CLU_2369051_0_0_10"/>
<accession>W8EYZ2</accession>
<dbReference type="EMBL" id="CP007145">
    <property type="protein sequence ID" value="AHJ96952.1"/>
    <property type="molecule type" value="Genomic_DNA"/>
</dbReference>
<gene>
    <name evidence="1" type="ORF">Hsw_1357</name>
</gene>
<dbReference type="AlphaFoldDB" id="W8EYZ2"/>
<organism evidence="1 2">
    <name type="scientific">Hymenobacter swuensis DY53</name>
    <dbReference type="NCBI Taxonomy" id="1227739"/>
    <lineage>
        <taxon>Bacteria</taxon>
        <taxon>Pseudomonadati</taxon>
        <taxon>Bacteroidota</taxon>
        <taxon>Cytophagia</taxon>
        <taxon>Cytophagales</taxon>
        <taxon>Hymenobacteraceae</taxon>
        <taxon>Hymenobacter</taxon>
    </lineage>
</organism>
<proteinExistence type="predicted"/>
<reference evidence="1 2" key="1">
    <citation type="submission" date="2014-01" db="EMBL/GenBank/DDBJ databases">
        <title>Complete genome sequence of ionizing-radiation resistance bacterium Hymenobacter swuensis DY53.</title>
        <authorList>
            <person name="Jung J.-H."/>
            <person name="Jeong S.-W."/>
            <person name="Joe M.-H."/>
            <person name="Cho y.-j."/>
            <person name="Kim M.-K."/>
            <person name="Lim S.-Y."/>
        </authorList>
    </citation>
    <scope>NUCLEOTIDE SEQUENCE [LARGE SCALE GENOMIC DNA]</scope>
    <source>
        <strain evidence="1 2">DY53</strain>
    </source>
</reference>
<dbReference type="PATRIC" id="fig|1227739.3.peg.1594"/>
<dbReference type="Proteomes" id="UP000019423">
    <property type="component" value="Chromosome"/>
</dbReference>
<sequence>MANEPQINRSGTLLFAKQNDCFVVSEDCHPGFQLWRITKGTLKLLKDVQLQNCFVVSGGWISATTVRIETASLQDMMSGKRVADMKRQFFDVTVR</sequence>
<keyword evidence="2" id="KW-1185">Reference proteome</keyword>
<evidence type="ECO:0000313" key="2">
    <source>
        <dbReference type="Proteomes" id="UP000019423"/>
    </source>
</evidence>
<protein>
    <submittedName>
        <fullName evidence="1">Uncharacterized protein</fullName>
    </submittedName>
</protein>
<evidence type="ECO:0000313" key="1">
    <source>
        <dbReference type="EMBL" id="AHJ96952.1"/>
    </source>
</evidence>
<name>W8EYZ2_9BACT</name>